<keyword evidence="1" id="KW-1133">Transmembrane helix</keyword>
<organism evidence="2 3">
    <name type="scientific">Nonomuraea angiospora</name>
    <dbReference type="NCBI Taxonomy" id="46172"/>
    <lineage>
        <taxon>Bacteria</taxon>
        <taxon>Bacillati</taxon>
        <taxon>Actinomycetota</taxon>
        <taxon>Actinomycetes</taxon>
        <taxon>Streptosporangiales</taxon>
        <taxon>Streptosporangiaceae</taxon>
        <taxon>Nonomuraea</taxon>
    </lineage>
</organism>
<gene>
    <name evidence="2" type="ORF">H4W80_008994</name>
</gene>
<name>A0ABR9MCU1_9ACTN</name>
<keyword evidence="1" id="KW-0812">Transmembrane</keyword>
<keyword evidence="1" id="KW-0472">Membrane</keyword>
<evidence type="ECO:0000256" key="1">
    <source>
        <dbReference type="SAM" id="Phobius"/>
    </source>
</evidence>
<feature type="transmembrane region" description="Helical" evidence="1">
    <location>
        <begin position="6"/>
        <end position="24"/>
    </location>
</feature>
<keyword evidence="3" id="KW-1185">Reference proteome</keyword>
<evidence type="ECO:0000313" key="3">
    <source>
        <dbReference type="Proteomes" id="UP000633509"/>
    </source>
</evidence>
<proteinExistence type="predicted"/>
<comment type="caution">
    <text evidence="2">The sequence shown here is derived from an EMBL/GenBank/DDBJ whole genome shotgun (WGS) entry which is preliminary data.</text>
</comment>
<sequence>MLTSLTLTVVWVVVPLMMATVLMWRGGRCR</sequence>
<reference evidence="2 3" key="1">
    <citation type="submission" date="2020-10" db="EMBL/GenBank/DDBJ databases">
        <title>Sequencing the genomes of 1000 actinobacteria strains.</title>
        <authorList>
            <person name="Klenk H.-P."/>
        </authorList>
    </citation>
    <scope>NUCLEOTIDE SEQUENCE [LARGE SCALE GENOMIC DNA]</scope>
    <source>
        <strain evidence="2 3">DSM 43173</strain>
    </source>
</reference>
<dbReference type="EMBL" id="JADBEK010000001">
    <property type="protein sequence ID" value="MBE1590736.1"/>
    <property type="molecule type" value="Genomic_DNA"/>
</dbReference>
<evidence type="ECO:0000313" key="2">
    <source>
        <dbReference type="EMBL" id="MBE1590736.1"/>
    </source>
</evidence>
<accession>A0ABR9MCU1</accession>
<protein>
    <submittedName>
        <fullName evidence="2">Uncharacterized protein</fullName>
    </submittedName>
</protein>
<dbReference type="Proteomes" id="UP000633509">
    <property type="component" value="Unassembled WGS sequence"/>
</dbReference>